<evidence type="ECO:0000256" key="9">
    <source>
        <dbReference type="RuleBase" id="RU003357"/>
    </source>
</evidence>
<comment type="subcellular location">
    <subcellularLocation>
        <location evidence="1 8">Cell outer membrane</location>
        <topology evidence="1 8">Multi-pass membrane protein</topology>
    </subcellularLocation>
</comment>
<organism evidence="12 13">
    <name type="scientific">Rhodanobacter glycinis</name>
    <dbReference type="NCBI Taxonomy" id="582702"/>
    <lineage>
        <taxon>Bacteria</taxon>
        <taxon>Pseudomonadati</taxon>
        <taxon>Pseudomonadota</taxon>
        <taxon>Gammaproteobacteria</taxon>
        <taxon>Lysobacterales</taxon>
        <taxon>Rhodanobacteraceae</taxon>
        <taxon>Rhodanobacter</taxon>
    </lineage>
</organism>
<dbReference type="GO" id="GO:0009279">
    <property type="term" value="C:cell outer membrane"/>
    <property type="evidence" value="ECO:0007669"/>
    <property type="project" value="UniProtKB-SubCell"/>
</dbReference>
<dbReference type="InterPro" id="IPR037066">
    <property type="entry name" value="Plug_dom_sf"/>
</dbReference>
<dbReference type="InterPro" id="IPR039426">
    <property type="entry name" value="TonB-dep_rcpt-like"/>
</dbReference>
<dbReference type="AlphaFoldDB" id="A0A5B9DZU5"/>
<protein>
    <submittedName>
        <fullName evidence="12">TonB-dependent receptor</fullName>
    </submittedName>
</protein>
<dbReference type="Pfam" id="PF07715">
    <property type="entry name" value="Plug"/>
    <property type="match status" value="1"/>
</dbReference>
<evidence type="ECO:0000259" key="10">
    <source>
        <dbReference type="Pfam" id="PF00593"/>
    </source>
</evidence>
<dbReference type="PANTHER" id="PTHR47234">
    <property type="match status" value="1"/>
</dbReference>
<evidence type="ECO:0000256" key="7">
    <source>
        <dbReference type="ARBA" id="ARBA00023237"/>
    </source>
</evidence>
<keyword evidence="6 8" id="KW-0472">Membrane</keyword>
<evidence type="ECO:0000256" key="4">
    <source>
        <dbReference type="ARBA" id="ARBA00022692"/>
    </source>
</evidence>
<gene>
    <name evidence="12" type="ORF">CS053_02490</name>
</gene>
<dbReference type="InterPro" id="IPR000531">
    <property type="entry name" value="Beta-barrel_TonB"/>
</dbReference>
<keyword evidence="7 8" id="KW-0998">Cell outer membrane</keyword>
<evidence type="ECO:0000256" key="6">
    <source>
        <dbReference type="ARBA" id="ARBA00023136"/>
    </source>
</evidence>
<keyword evidence="4 8" id="KW-0812">Transmembrane</keyword>
<feature type="domain" description="TonB-dependent receptor plug" evidence="11">
    <location>
        <begin position="17"/>
        <end position="129"/>
    </location>
</feature>
<dbReference type="PROSITE" id="PS52016">
    <property type="entry name" value="TONB_DEPENDENT_REC_3"/>
    <property type="match status" value="1"/>
</dbReference>
<reference evidence="12 13" key="1">
    <citation type="submission" date="2019-08" db="EMBL/GenBank/DDBJ databases">
        <title>Complete genome sequence of Rhodanobacter glycinis strain T01E-68 isolated from tomato root.</title>
        <authorList>
            <person name="Weon H.-Y."/>
            <person name="Lee S.A."/>
        </authorList>
    </citation>
    <scope>NUCLEOTIDE SEQUENCE [LARGE SCALE GENOMIC DNA]</scope>
    <source>
        <strain evidence="12 13">T01E-68</strain>
    </source>
</reference>
<evidence type="ECO:0000256" key="3">
    <source>
        <dbReference type="ARBA" id="ARBA00022452"/>
    </source>
</evidence>
<sequence>MQTVTVTGSRIRGVDIETAQPVLTITQADIQKTGLTNVGDILQNITIAGTPTFSKASVLLSNTEEGGQYVNLYNLGENRTLVLVNGKRWMTSLAGFTDVSTIPASLIDHIDVLKDGASAIYGSDAIAGVVNIVLKDHYNGAEFNGSIGQNQGGGGDGRQQAYSITFGGSTDKASLVFAATFNKTDPVWAKSRELTKYSYGPNFGLAGLSGTGPWGRVTDSNGDSYVLNHTGDWNGQGVGADATQLSNYHLGVTRNDRYNPTLQMMEQLPSQLKSIFTQSSYNLTDNIAFKATGMYAERNSSTQVAGYPFNTAILTPGINPMVMLSGDSYYNPFPGQDVNVARRTVELPRVSREDSKSLHFDAGFNGEFEVGQYPWDWDAGFDYNKYDVQTQGSGNLNLVNMQKALGPSFLNSDGVVQCGTAADPIALSSCVPFNILGGPTASTPAALKYINALEQASMQSLSKEFTANITGGLFEMPFNAGTFSFAAGVDHRAVNGYNNPDPMAAQGYTTDLVSGATSGGYTINEAYVEFNIPVLKDLPGVKQLSFDVASRYSHYSNFGGTTNNKYSFQYSPIEDLKLRGTFAKGFRAPTISDLYGGGSQTFDYYTDPCDSVYGTTSNSAVAKNCAAAGLPPGFRQHDTAGQPVQGVDNQSITPFWTNSGNPDLKPEKSTTRTAGLVYSPHFVDGLNFTLDYYDIKITNVITGIGADYTLTQCYQYSVQAFCDQFSRDAQGQVIGLREGTTNLGWVRTSGYTFGMNYRLPQTSVGQFKVTFDANYLDEYTEQSQPGAQEINYAGQWGSSHWRANLGLDWQLGNWGATWDVRYYGPYLDQCWSSTEHCNEPNYSSVNWGYGTGADRIGAVVMHDIQGRYTLPWNASVAVGIRDMFDKHPPITFNVTNNNSTYIDPSLDLGRYFYLQYNQKF</sequence>
<dbReference type="Pfam" id="PF00593">
    <property type="entry name" value="TonB_dep_Rec_b-barrel"/>
    <property type="match status" value="1"/>
</dbReference>
<dbReference type="Gene3D" id="2.40.170.20">
    <property type="entry name" value="TonB-dependent receptor, beta-barrel domain"/>
    <property type="match status" value="1"/>
</dbReference>
<feature type="domain" description="TonB-dependent receptor-like beta-barrel" evidence="10">
    <location>
        <begin position="359"/>
        <end position="880"/>
    </location>
</feature>
<dbReference type="Gene3D" id="2.170.130.10">
    <property type="entry name" value="TonB-dependent receptor, plug domain"/>
    <property type="match status" value="1"/>
</dbReference>
<keyword evidence="12" id="KW-0675">Receptor</keyword>
<dbReference type="PANTHER" id="PTHR47234:SF2">
    <property type="entry name" value="TONB-DEPENDENT RECEPTOR"/>
    <property type="match status" value="1"/>
</dbReference>
<keyword evidence="3 8" id="KW-1134">Transmembrane beta strand</keyword>
<dbReference type="KEGG" id="rgl:CS053_02490"/>
<evidence type="ECO:0000256" key="8">
    <source>
        <dbReference type="PROSITE-ProRule" id="PRU01360"/>
    </source>
</evidence>
<dbReference type="InterPro" id="IPR036942">
    <property type="entry name" value="Beta-barrel_TonB_sf"/>
</dbReference>
<accession>A0A5B9DZU5</accession>
<evidence type="ECO:0000313" key="13">
    <source>
        <dbReference type="Proteomes" id="UP000321807"/>
    </source>
</evidence>
<evidence type="ECO:0000256" key="5">
    <source>
        <dbReference type="ARBA" id="ARBA00023077"/>
    </source>
</evidence>
<evidence type="ECO:0000256" key="1">
    <source>
        <dbReference type="ARBA" id="ARBA00004571"/>
    </source>
</evidence>
<evidence type="ECO:0000256" key="2">
    <source>
        <dbReference type="ARBA" id="ARBA00022448"/>
    </source>
</evidence>
<keyword evidence="2 8" id="KW-0813">Transport</keyword>
<keyword evidence="5 9" id="KW-0798">TonB box</keyword>
<dbReference type="EMBL" id="CP042807">
    <property type="protein sequence ID" value="QEE23496.1"/>
    <property type="molecule type" value="Genomic_DNA"/>
</dbReference>
<dbReference type="Proteomes" id="UP000321807">
    <property type="component" value="Chromosome"/>
</dbReference>
<evidence type="ECO:0000259" key="11">
    <source>
        <dbReference type="Pfam" id="PF07715"/>
    </source>
</evidence>
<comment type="similarity">
    <text evidence="8 9">Belongs to the TonB-dependent receptor family.</text>
</comment>
<dbReference type="InterPro" id="IPR012910">
    <property type="entry name" value="Plug_dom"/>
</dbReference>
<dbReference type="SUPFAM" id="SSF56935">
    <property type="entry name" value="Porins"/>
    <property type="match status" value="1"/>
</dbReference>
<evidence type="ECO:0000313" key="12">
    <source>
        <dbReference type="EMBL" id="QEE23496.1"/>
    </source>
</evidence>
<name>A0A5B9DZU5_9GAMM</name>
<proteinExistence type="inferred from homology"/>